<evidence type="ECO:0000256" key="1">
    <source>
        <dbReference type="SAM" id="MobiDB-lite"/>
    </source>
</evidence>
<dbReference type="Proteomes" id="UP000321490">
    <property type="component" value="Unassembled WGS sequence"/>
</dbReference>
<keyword evidence="3" id="KW-1185">Reference proteome</keyword>
<name>A0A562IRM3_9ACTN</name>
<evidence type="ECO:0000313" key="2">
    <source>
        <dbReference type="EMBL" id="TWH73677.1"/>
    </source>
</evidence>
<gene>
    <name evidence="2" type="ORF">JD78_02201</name>
</gene>
<dbReference type="AlphaFoldDB" id="A0A562IRM3"/>
<dbReference type="OrthoDB" id="5191631at2"/>
<sequence>MRTTDHAPQADALDSWISELSDGARSMRRLRQRLGTEGNLVADPCPSCQRPATEDFSHTGHWIADPAD</sequence>
<dbReference type="RefSeq" id="WP_153357850.1">
    <property type="nucleotide sequence ID" value="NZ_JABGDC010000021.1"/>
</dbReference>
<protein>
    <submittedName>
        <fullName evidence="2">Uncharacterized protein</fullName>
    </submittedName>
</protein>
<organism evidence="2 3">
    <name type="scientific">Modestobacter roseus</name>
    <dbReference type="NCBI Taxonomy" id="1181884"/>
    <lineage>
        <taxon>Bacteria</taxon>
        <taxon>Bacillati</taxon>
        <taxon>Actinomycetota</taxon>
        <taxon>Actinomycetes</taxon>
        <taxon>Geodermatophilales</taxon>
        <taxon>Geodermatophilaceae</taxon>
        <taxon>Modestobacter</taxon>
    </lineage>
</organism>
<accession>A0A562IRM3</accession>
<dbReference type="EMBL" id="VLKF01000001">
    <property type="protein sequence ID" value="TWH73677.1"/>
    <property type="molecule type" value="Genomic_DNA"/>
</dbReference>
<reference evidence="2 3" key="1">
    <citation type="submission" date="2019-07" db="EMBL/GenBank/DDBJ databases">
        <title>R&amp;d 2014.</title>
        <authorList>
            <person name="Klenk H.-P."/>
        </authorList>
    </citation>
    <scope>NUCLEOTIDE SEQUENCE [LARGE SCALE GENOMIC DNA]</scope>
    <source>
        <strain evidence="2 3">DSM 45764</strain>
    </source>
</reference>
<proteinExistence type="predicted"/>
<evidence type="ECO:0000313" key="3">
    <source>
        <dbReference type="Proteomes" id="UP000321490"/>
    </source>
</evidence>
<comment type="caution">
    <text evidence="2">The sequence shown here is derived from an EMBL/GenBank/DDBJ whole genome shotgun (WGS) entry which is preliminary data.</text>
</comment>
<feature type="region of interest" description="Disordered" evidence="1">
    <location>
        <begin position="38"/>
        <end position="68"/>
    </location>
</feature>